<sequence>MCGFLFIVAIVLFSKEVVSNGSRPQVSCAPKQCLFAVRLLAPSCSWRPLVSCTGLLWEQWSE</sequence>
<dbReference type="AlphaFoldDB" id="A0A7R9GXA6"/>
<dbReference type="EMBL" id="OC317646">
    <property type="protein sequence ID" value="CAD7398211.1"/>
    <property type="molecule type" value="Genomic_DNA"/>
</dbReference>
<feature type="chain" id="PRO_5030906823" evidence="1">
    <location>
        <begin position="22"/>
        <end position="62"/>
    </location>
</feature>
<evidence type="ECO:0000313" key="2">
    <source>
        <dbReference type="EMBL" id="CAD7398211.1"/>
    </source>
</evidence>
<feature type="signal peptide" evidence="1">
    <location>
        <begin position="1"/>
        <end position="21"/>
    </location>
</feature>
<reference evidence="2" key="1">
    <citation type="submission" date="2020-11" db="EMBL/GenBank/DDBJ databases">
        <authorList>
            <person name="Tran Van P."/>
        </authorList>
    </citation>
    <scope>NUCLEOTIDE SEQUENCE</scope>
</reference>
<name>A0A7R9GXA6_TIMCR</name>
<proteinExistence type="predicted"/>
<organism evidence="2">
    <name type="scientific">Timema cristinae</name>
    <name type="common">Walking stick</name>
    <dbReference type="NCBI Taxonomy" id="61476"/>
    <lineage>
        <taxon>Eukaryota</taxon>
        <taxon>Metazoa</taxon>
        <taxon>Ecdysozoa</taxon>
        <taxon>Arthropoda</taxon>
        <taxon>Hexapoda</taxon>
        <taxon>Insecta</taxon>
        <taxon>Pterygota</taxon>
        <taxon>Neoptera</taxon>
        <taxon>Polyneoptera</taxon>
        <taxon>Phasmatodea</taxon>
        <taxon>Timematodea</taxon>
        <taxon>Timematoidea</taxon>
        <taxon>Timematidae</taxon>
        <taxon>Timema</taxon>
    </lineage>
</organism>
<keyword evidence="1" id="KW-0732">Signal</keyword>
<protein>
    <submittedName>
        <fullName evidence="2">Uncharacterized protein</fullName>
    </submittedName>
</protein>
<evidence type="ECO:0000256" key="1">
    <source>
        <dbReference type="SAM" id="SignalP"/>
    </source>
</evidence>
<accession>A0A7R9GXA6</accession>
<gene>
    <name evidence="2" type="ORF">TCEB3V08_LOCUS4402</name>
</gene>